<reference evidence="1 2" key="1">
    <citation type="journal article" date="2018" name="Int J Genomics">
        <title>Comparative Genomics Analysis of Plasmid pPV989-94 from a Clinical Isolate of Pantoea vagans PV989.</title>
        <authorList>
            <person name="Xu L."/>
            <person name="Yin M."/>
            <person name="Zhu T."/>
            <person name="Lu J."/>
            <person name="Bao Q."/>
        </authorList>
    </citation>
    <scope>NUCLEOTIDE SEQUENCE [LARGE SCALE GENOMIC DNA]</scope>
    <source>
        <strain evidence="1 2">PV989</strain>
    </source>
</reference>
<name>A0AAN1NQQ9_9GAMM</name>
<dbReference type="EMBL" id="CP028349">
    <property type="protein sequence ID" value="AVV37485.1"/>
    <property type="molecule type" value="Genomic_DNA"/>
</dbReference>
<protein>
    <submittedName>
        <fullName evidence="1">DUF1493 domain-containing protein</fullName>
    </submittedName>
</protein>
<proteinExistence type="predicted"/>
<dbReference type="RefSeq" id="WP_033782756.1">
    <property type="nucleotide sequence ID" value="NZ_CP028349.1"/>
</dbReference>
<gene>
    <name evidence="1" type="ORF">C9381_09920</name>
</gene>
<evidence type="ECO:0000313" key="1">
    <source>
        <dbReference type="EMBL" id="AVV37485.1"/>
    </source>
</evidence>
<sequence>MNDLSHAIIALIEYHNQPTALGRFRKVDRAGFHLQQLPLNEVEFAILMNDFFATFNVCSEHYDDARYFPAAHPRHMTPMKWFTSGGYSPVTIAMLCEAASRGRWPEADY</sequence>
<dbReference type="Pfam" id="PF07377">
    <property type="entry name" value="DUF1493"/>
    <property type="match status" value="1"/>
</dbReference>
<dbReference type="Proteomes" id="UP000241538">
    <property type="component" value="Chromosome"/>
</dbReference>
<dbReference type="AlphaFoldDB" id="A0AAN1NQQ9"/>
<evidence type="ECO:0000313" key="2">
    <source>
        <dbReference type="Proteomes" id="UP000241538"/>
    </source>
</evidence>
<organism evidence="1 2">
    <name type="scientific">Pantoea vagans</name>
    <dbReference type="NCBI Taxonomy" id="470934"/>
    <lineage>
        <taxon>Bacteria</taxon>
        <taxon>Pseudomonadati</taxon>
        <taxon>Pseudomonadota</taxon>
        <taxon>Gammaproteobacteria</taxon>
        <taxon>Enterobacterales</taxon>
        <taxon>Erwiniaceae</taxon>
        <taxon>Pantoea</taxon>
    </lineage>
</organism>
<accession>A0AAN1NQQ9</accession>
<dbReference type="InterPro" id="IPR010862">
    <property type="entry name" value="DUF1493"/>
</dbReference>